<sequence>MEIQQLRYFARAAELSSFTRAAEACFITQPTLSQQILKLEQELGQPLFERLGRSVKLTEAGKILKERADQILALMEDAAARITDQPDAGRLVIGAIPTIAPYLLPRLIDRFSKLVPKADLEIVEDVTPVLLKKCQSGEVDLAFMALPLEASGLKIKKLFTEKLRLVMKRGHPLAAKACVSLDAAIQEPFLLLHDAHCLAESTISYCRQKNVIPLGTSRLSQLSTIIELVALGQGVTLVPEMAVPRHINNGCAYRQLDGEQPMRTVVLIWNDYRFATKLFTRFVKWAEQELAKK</sequence>
<dbReference type="RefSeq" id="WP_213495326.1">
    <property type="nucleotide sequence ID" value="NZ_CP074694.1"/>
</dbReference>
<dbReference type="InterPro" id="IPR005119">
    <property type="entry name" value="LysR_subst-bd"/>
</dbReference>
<dbReference type="PROSITE" id="PS50931">
    <property type="entry name" value="HTH_LYSR"/>
    <property type="match status" value="1"/>
</dbReference>
<keyword evidence="4" id="KW-0804">Transcription</keyword>
<dbReference type="Gene3D" id="3.40.190.10">
    <property type="entry name" value="Periplasmic binding protein-like II"/>
    <property type="match status" value="2"/>
</dbReference>
<accession>A0A8E6B6S4</accession>
<evidence type="ECO:0000256" key="2">
    <source>
        <dbReference type="ARBA" id="ARBA00023015"/>
    </source>
</evidence>
<dbReference type="SUPFAM" id="SSF53850">
    <property type="entry name" value="Periplasmic binding protein-like II"/>
    <property type="match status" value="1"/>
</dbReference>
<feature type="domain" description="HTH lysR-type" evidence="5">
    <location>
        <begin position="1"/>
        <end position="58"/>
    </location>
</feature>
<keyword evidence="7" id="KW-1185">Reference proteome</keyword>
<dbReference type="PRINTS" id="PR00039">
    <property type="entry name" value="HTHLYSR"/>
</dbReference>
<dbReference type="InterPro" id="IPR000847">
    <property type="entry name" value="LysR_HTH_N"/>
</dbReference>
<evidence type="ECO:0000259" key="5">
    <source>
        <dbReference type="PROSITE" id="PS50931"/>
    </source>
</evidence>
<organism evidence="6 7">
    <name type="scientific">Telmatocola sphagniphila</name>
    <dbReference type="NCBI Taxonomy" id="1123043"/>
    <lineage>
        <taxon>Bacteria</taxon>
        <taxon>Pseudomonadati</taxon>
        <taxon>Planctomycetota</taxon>
        <taxon>Planctomycetia</taxon>
        <taxon>Gemmatales</taxon>
        <taxon>Gemmataceae</taxon>
    </lineage>
</organism>
<dbReference type="FunFam" id="1.10.10.10:FF:000001">
    <property type="entry name" value="LysR family transcriptional regulator"/>
    <property type="match status" value="1"/>
</dbReference>
<dbReference type="GO" id="GO:0032993">
    <property type="term" value="C:protein-DNA complex"/>
    <property type="evidence" value="ECO:0007669"/>
    <property type="project" value="TreeGrafter"/>
</dbReference>
<dbReference type="SUPFAM" id="SSF46785">
    <property type="entry name" value="Winged helix' DNA-binding domain"/>
    <property type="match status" value="1"/>
</dbReference>
<dbReference type="AlphaFoldDB" id="A0A8E6B6S4"/>
<dbReference type="PANTHER" id="PTHR30346">
    <property type="entry name" value="TRANSCRIPTIONAL DUAL REGULATOR HCAR-RELATED"/>
    <property type="match status" value="1"/>
</dbReference>
<evidence type="ECO:0000313" key="7">
    <source>
        <dbReference type="Proteomes" id="UP000676194"/>
    </source>
</evidence>
<gene>
    <name evidence="6" type="ORF">KIH39_21750</name>
</gene>
<evidence type="ECO:0000256" key="1">
    <source>
        <dbReference type="ARBA" id="ARBA00009437"/>
    </source>
</evidence>
<protein>
    <submittedName>
        <fullName evidence="6">LysR family transcriptional regulator</fullName>
    </submittedName>
</protein>
<dbReference type="Proteomes" id="UP000676194">
    <property type="component" value="Chromosome"/>
</dbReference>
<dbReference type="CDD" id="cd08411">
    <property type="entry name" value="PBP2_OxyR"/>
    <property type="match status" value="1"/>
</dbReference>
<dbReference type="Pfam" id="PF00126">
    <property type="entry name" value="HTH_1"/>
    <property type="match status" value="1"/>
</dbReference>
<keyword evidence="3" id="KW-0238">DNA-binding</keyword>
<dbReference type="EMBL" id="CP074694">
    <property type="protein sequence ID" value="QVL31445.1"/>
    <property type="molecule type" value="Genomic_DNA"/>
</dbReference>
<dbReference type="Pfam" id="PF03466">
    <property type="entry name" value="LysR_substrate"/>
    <property type="match status" value="1"/>
</dbReference>
<dbReference type="GO" id="GO:0003700">
    <property type="term" value="F:DNA-binding transcription factor activity"/>
    <property type="evidence" value="ECO:0007669"/>
    <property type="project" value="InterPro"/>
</dbReference>
<dbReference type="InterPro" id="IPR036390">
    <property type="entry name" value="WH_DNA-bd_sf"/>
</dbReference>
<evidence type="ECO:0000256" key="4">
    <source>
        <dbReference type="ARBA" id="ARBA00023163"/>
    </source>
</evidence>
<evidence type="ECO:0000256" key="3">
    <source>
        <dbReference type="ARBA" id="ARBA00023125"/>
    </source>
</evidence>
<reference evidence="6" key="1">
    <citation type="submission" date="2021-05" db="EMBL/GenBank/DDBJ databases">
        <title>Complete genome sequence of the cellulolytic planctomycete Telmatocola sphagniphila SP2T and characterization of the first cellulase from planctomycetes.</title>
        <authorList>
            <person name="Rakitin A.L."/>
            <person name="Beletsky A.V."/>
            <person name="Naumoff D.G."/>
            <person name="Kulichevskaya I.S."/>
            <person name="Mardanov A.V."/>
            <person name="Ravin N.V."/>
            <person name="Dedysh S.N."/>
        </authorList>
    </citation>
    <scope>NUCLEOTIDE SEQUENCE</scope>
    <source>
        <strain evidence="6">SP2T</strain>
    </source>
</reference>
<dbReference type="KEGG" id="tsph:KIH39_21750"/>
<evidence type="ECO:0000313" key="6">
    <source>
        <dbReference type="EMBL" id="QVL31445.1"/>
    </source>
</evidence>
<keyword evidence="2" id="KW-0805">Transcription regulation</keyword>
<comment type="similarity">
    <text evidence="1">Belongs to the LysR transcriptional regulatory family.</text>
</comment>
<dbReference type="GO" id="GO:0003677">
    <property type="term" value="F:DNA binding"/>
    <property type="evidence" value="ECO:0007669"/>
    <property type="project" value="UniProtKB-KW"/>
</dbReference>
<name>A0A8E6B6S4_9BACT</name>
<dbReference type="Gene3D" id="1.10.10.10">
    <property type="entry name" value="Winged helix-like DNA-binding domain superfamily/Winged helix DNA-binding domain"/>
    <property type="match status" value="1"/>
</dbReference>
<proteinExistence type="inferred from homology"/>
<dbReference type="InterPro" id="IPR036388">
    <property type="entry name" value="WH-like_DNA-bd_sf"/>
</dbReference>
<dbReference type="PANTHER" id="PTHR30346:SF0">
    <property type="entry name" value="HCA OPERON TRANSCRIPTIONAL ACTIVATOR HCAR"/>
    <property type="match status" value="1"/>
</dbReference>